<dbReference type="InterPro" id="IPR009061">
    <property type="entry name" value="DNA-bd_dom_put_sf"/>
</dbReference>
<feature type="domain" description="Helix-turn-helix" evidence="1">
    <location>
        <begin position="8"/>
        <end position="54"/>
    </location>
</feature>
<sequence>MDKLDPVVTVNDVAKYFKVSRSTIFKAIKSGALKSYKFGRQRRIKREWVLEYQNGLLKKAGYCGGDVFDHSLMIDDPVHLKEINGLHINQFSQETQDFIHHLCANAIKRAINNGYIKTK</sequence>
<dbReference type="AlphaFoldDB" id="A0A6N8EXI2"/>
<dbReference type="Pfam" id="PF12728">
    <property type="entry name" value="HTH_17"/>
    <property type="match status" value="1"/>
</dbReference>
<dbReference type="EMBL" id="WNZZ01000019">
    <property type="protein sequence ID" value="MUG24906.1"/>
    <property type="molecule type" value="Genomic_DNA"/>
</dbReference>
<evidence type="ECO:0000259" key="1">
    <source>
        <dbReference type="Pfam" id="PF12728"/>
    </source>
</evidence>
<dbReference type="SUPFAM" id="SSF46955">
    <property type="entry name" value="Putative DNA-binding domain"/>
    <property type="match status" value="1"/>
</dbReference>
<evidence type="ECO:0000313" key="2">
    <source>
        <dbReference type="EMBL" id="MUG24906.1"/>
    </source>
</evidence>
<organism evidence="2 3">
    <name type="scientific">Paenibacillus macerans</name>
    <name type="common">Bacillus macerans</name>
    <dbReference type="NCBI Taxonomy" id="44252"/>
    <lineage>
        <taxon>Bacteria</taxon>
        <taxon>Bacillati</taxon>
        <taxon>Bacillota</taxon>
        <taxon>Bacilli</taxon>
        <taxon>Bacillales</taxon>
        <taxon>Paenibacillaceae</taxon>
        <taxon>Paenibacillus</taxon>
    </lineage>
</organism>
<dbReference type="InterPro" id="IPR041657">
    <property type="entry name" value="HTH_17"/>
</dbReference>
<keyword evidence="2" id="KW-0238">DNA-binding</keyword>
<dbReference type="RefSeq" id="WP_155620782.1">
    <property type="nucleotide sequence ID" value="NZ_JARLLF010000019.1"/>
</dbReference>
<dbReference type="Proteomes" id="UP000442469">
    <property type="component" value="Unassembled WGS sequence"/>
</dbReference>
<accession>A0A6N8EXI2</accession>
<gene>
    <name evidence="2" type="ORF">GNQ08_21310</name>
</gene>
<dbReference type="InterPro" id="IPR010093">
    <property type="entry name" value="SinI_DNA-bd"/>
</dbReference>
<proteinExistence type="predicted"/>
<dbReference type="NCBIfam" id="TIGR01764">
    <property type="entry name" value="excise"/>
    <property type="match status" value="1"/>
</dbReference>
<comment type="caution">
    <text evidence="2">The sequence shown here is derived from an EMBL/GenBank/DDBJ whole genome shotgun (WGS) entry which is preliminary data.</text>
</comment>
<dbReference type="GO" id="GO:0003677">
    <property type="term" value="F:DNA binding"/>
    <property type="evidence" value="ECO:0007669"/>
    <property type="project" value="UniProtKB-KW"/>
</dbReference>
<protein>
    <submittedName>
        <fullName evidence="2">Excisionase family DNA-binding protein</fullName>
    </submittedName>
</protein>
<name>A0A6N8EXI2_PAEMA</name>
<reference evidence="2 3" key="1">
    <citation type="submission" date="2019-11" db="EMBL/GenBank/DDBJ databases">
        <title>Draft genome sequences of five Paenibacillus species of dairy origin.</title>
        <authorList>
            <person name="Olajide A.M."/>
            <person name="Chen S."/>
            <person name="Lapointe G."/>
        </authorList>
    </citation>
    <scope>NUCLEOTIDE SEQUENCE [LARGE SCALE GENOMIC DNA]</scope>
    <source>
        <strain evidence="2 3">3CT49</strain>
    </source>
</reference>
<evidence type="ECO:0000313" key="3">
    <source>
        <dbReference type="Proteomes" id="UP000442469"/>
    </source>
</evidence>